<proteinExistence type="inferred from homology"/>
<dbReference type="InterPro" id="IPR050858">
    <property type="entry name" value="Mal-CoA-ACP_Trans/PKS_FabD"/>
</dbReference>
<dbReference type="EMBL" id="CP093442">
    <property type="protein sequence ID" value="UOF01999.1"/>
    <property type="molecule type" value="Genomic_DNA"/>
</dbReference>
<keyword evidence="4 6" id="KW-0012">Acyltransferase</keyword>
<name>A0ABY4CB43_9BACT</name>
<protein>
    <recommendedName>
        <fullName evidence="2 6">Malonyl CoA-acyl carrier protein transacylase</fullName>
        <ecNumber evidence="1 6">2.3.1.39</ecNumber>
    </recommendedName>
</protein>
<dbReference type="EC" id="2.3.1.39" evidence="1 6"/>
<sequence length="321" mass="34985">MFTLAFPGQGSQQPGMGRFLFDNFKIAQETFEEGSEALKQDMKKLCFDGTEAELALTENTQPALLLVSTATQKVLRNDLGVKAVAAAGHSIGEYAALVAADVIRFDEAMRAVRTRGQAMQSAVPVGKGGMVAVLGLEPDQVETLCNFVVKNSGFGPLSAANFNSPGQIVISGSQQAINWLKDNFKPEVIFTEAPKRAKLIPLTVSAPFHCEMMKPAEDKMRLVLTAMEFNKAAFPIIQNFHAKAETEGNILRENLIRQVSAPVRWTQSMEVLKSMNHAQVLECGAGKVLQGLLKKIDGDFFKVMTTTSMEDLKTIEDSLKA</sequence>
<dbReference type="SUPFAM" id="SSF55048">
    <property type="entry name" value="Probable ACP-binding domain of malonyl-CoA ACP transacylase"/>
    <property type="match status" value="1"/>
</dbReference>
<keyword evidence="3 6" id="KW-0808">Transferase</keyword>
<keyword evidence="9" id="KW-1185">Reference proteome</keyword>
<dbReference type="RefSeq" id="WP_243538618.1">
    <property type="nucleotide sequence ID" value="NZ_CP093442.1"/>
</dbReference>
<dbReference type="InterPro" id="IPR004410">
    <property type="entry name" value="Malonyl_CoA-ACP_transAc_FabD"/>
</dbReference>
<dbReference type="PANTHER" id="PTHR42681:SF1">
    <property type="entry name" value="MALONYL-COA-ACYL CARRIER PROTEIN TRANSACYLASE, MITOCHONDRIAL"/>
    <property type="match status" value="1"/>
</dbReference>
<comment type="similarity">
    <text evidence="6">Belongs to the fabD family.</text>
</comment>
<dbReference type="InterPro" id="IPR016035">
    <property type="entry name" value="Acyl_Trfase/lysoPLipase"/>
</dbReference>
<dbReference type="Gene3D" id="3.40.366.10">
    <property type="entry name" value="Malonyl-Coenzyme A Acyl Carrier Protein, domain 2"/>
    <property type="match status" value="1"/>
</dbReference>
<evidence type="ECO:0000256" key="1">
    <source>
        <dbReference type="ARBA" id="ARBA00013258"/>
    </source>
</evidence>
<dbReference type="PIRSF" id="PIRSF000446">
    <property type="entry name" value="Mct"/>
    <property type="match status" value="1"/>
</dbReference>
<accession>A0ABY4CB43</accession>
<dbReference type="Proteomes" id="UP000830116">
    <property type="component" value="Chromosome"/>
</dbReference>
<evidence type="ECO:0000256" key="2">
    <source>
        <dbReference type="ARBA" id="ARBA00018953"/>
    </source>
</evidence>
<dbReference type="Pfam" id="PF00698">
    <property type="entry name" value="Acyl_transf_1"/>
    <property type="match status" value="1"/>
</dbReference>
<dbReference type="PANTHER" id="PTHR42681">
    <property type="entry name" value="MALONYL-COA-ACYL CARRIER PROTEIN TRANSACYLASE, MITOCHONDRIAL"/>
    <property type="match status" value="1"/>
</dbReference>
<dbReference type="InterPro" id="IPR024925">
    <property type="entry name" value="Malonyl_CoA-ACP_transAc"/>
</dbReference>
<dbReference type="SUPFAM" id="SSF52151">
    <property type="entry name" value="FabD/lysophospholipase-like"/>
    <property type="match status" value="1"/>
</dbReference>
<evidence type="ECO:0000256" key="4">
    <source>
        <dbReference type="ARBA" id="ARBA00023315"/>
    </source>
</evidence>
<dbReference type="InterPro" id="IPR014043">
    <property type="entry name" value="Acyl_transferase_dom"/>
</dbReference>
<gene>
    <name evidence="8" type="primary">fabD</name>
    <name evidence="8" type="ORF">MNR06_03405</name>
</gene>
<evidence type="ECO:0000256" key="6">
    <source>
        <dbReference type="PIRNR" id="PIRNR000446"/>
    </source>
</evidence>
<evidence type="ECO:0000313" key="9">
    <source>
        <dbReference type="Proteomes" id="UP000830116"/>
    </source>
</evidence>
<dbReference type="InterPro" id="IPR001227">
    <property type="entry name" value="Ac_transferase_dom_sf"/>
</dbReference>
<evidence type="ECO:0000259" key="7">
    <source>
        <dbReference type="SMART" id="SM00827"/>
    </source>
</evidence>
<dbReference type="SMART" id="SM00827">
    <property type="entry name" value="PKS_AT"/>
    <property type="match status" value="1"/>
</dbReference>
<reference evidence="8" key="1">
    <citation type="submission" date="2022-03" db="EMBL/GenBank/DDBJ databases">
        <title>Genome Identification and Characterization of new species Bdellovibrio reynosense LBG001 sp. nov. from a Mexico soil sample.</title>
        <authorList>
            <person name="Camilli A."/>
            <person name="Ajao Y."/>
            <person name="Guo X."/>
        </authorList>
    </citation>
    <scope>NUCLEOTIDE SEQUENCE</scope>
    <source>
        <strain evidence="8">LBG001</strain>
    </source>
</reference>
<comment type="catalytic activity">
    <reaction evidence="5 6">
        <text>holo-[ACP] + malonyl-CoA = malonyl-[ACP] + CoA</text>
        <dbReference type="Rhea" id="RHEA:41792"/>
        <dbReference type="Rhea" id="RHEA-COMP:9623"/>
        <dbReference type="Rhea" id="RHEA-COMP:9685"/>
        <dbReference type="ChEBI" id="CHEBI:57287"/>
        <dbReference type="ChEBI" id="CHEBI:57384"/>
        <dbReference type="ChEBI" id="CHEBI:64479"/>
        <dbReference type="ChEBI" id="CHEBI:78449"/>
        <dbReference type="EC" id="2.3.1.39"/>
    </reaction>
</comment>
<dbReference type="Gene3D" id="3.30.70.250">
    <property type="entry name" value="Malonyl-CoA ACP transacylase, ACP-binding"/>
    <property type="match status" value="1"/>
</dbReference>
<feature type="domain" description="Malonyl-CoA:ACP transacylase (MAT)" evidence="7">
    <location>
        <begin position="5"/>
        <end position="309"/>
    </location>
</feature>
<evidence type="ECO:0000256" key="3">
    <source>
        <dbReference type="ARBA" id="ARBA00022679"/>
    </source>
</evidence>
<evidence type="ECO:0000256" key="5">
    <source>
        <dbReference type="ARBA" id="ARBA00048462"/>
    </source>
</evidence>
<dbReference type="GO" id="GO:0004314">
    <property type="term" value="F:[acyl-carrier-protein] S-malonyltransferase activity"/>
    <property type="evidence" value="ECO:0007669"/>
    <property type="project" value="UniProtKB-EC"/>
</dbReference>
<organism evidence="8 9">
    <name type="scientific">Bdellovibrio reynosensis</name>
    <dbReference type="NCBI Taxonomy" id="2835041"/>
    <lineage>
        <taxon>Bacteria</taxon>
        <taxon>Pseudomonadati</taxon>
        <taxon>Bdellovibrionota</taxon>
        <taxon>Bdellovibrionia</taxon>
        <taxon>Bdellovibrionales</taxon>
        <taxon>Pseudobdellovibrionaceae</taxon>
        <taxon>Bdellovibrio</taxon>
    </lineage>
</organism>
<dbReference type="NCBIfam" id="TIGR00128">
    <property type="entry name" value="fabD"/>
    <property type="match status" value="1"/>
</dbReference>
<evidence type="ECO:0000313" key="8">
    <source>
        <dbReference type="EMBL" id="UOF01999.1"/>
    </source>
</evidence>
<dbReference type="InterPro" id="IPR016036">
    <property type="entry name" value="Malonyl_transacylase_ACP-bd"/>
</dbReference>